<evidence type="ECO:0000256" key="3">
    <source>
        <dbReference type="ARBA" id="ARBA00022722"/>
    </source>
</evidence>
<evidence type="ECO:0000313" key="8">
    <source>
        <dbReference type="EMBL" id="PKI36927.1"/>
    </source>
</evidence>
<dbReference type="PANTHER" id="PTHR35046:SF9">
    <property type="entry name" value="RNA-DIRECTED DNA POLYMERASE"/>
    <property type="match status" value="1"/>
</dbReference>
<accession>A0A2I0HZ10</accession>
<keyword evidence="2" id="KW-0548">Nucleotidyltransferase</keyword>
<evidence type="ECO:0000313" key="9">
    <source>
        <dbReference type="Proteomes" id="UP000233551"/>
    </source>
</evidence>
<comment type="caution">
    <text evidence="8">The sequence shown here is derived from an EMBL/GenBank/DDBJ whole genome shotgun (WGS) entry which is preliminary data.</text>
</comment>
<dbReference type="GO" id="GO:0003964">
    <property type="term" value="F:RNA-directed DNA polymerase activity"/>
    <property type="evidence" value="ECO:0007669"/>
    <property type="project" value="UniProtKB-KW"/>
</dbReference>
<dbReference type="GO" id="GO:0016787">
    <property type="term" value="F:hydrolase activity"/>
    <property type="evidence" value="ECO:0007669"/>
    <property type="project" value="UniProtKB-KW"/>
</dbReference>
<keyword evidence="6" id="KW-0695">RNA-directed DNA polymerase</keyword>
<evidence type="ECO:0000256" key="5">
    <source>
        <dbReference type="ARBA" id="ARBA00022801"/>
    </source>
</evidence>
<dbReference type="PANTHER" id="PTHR35046">
    <property type="entry name" value="ZINC KNUCKLE (CCHC-TYPE) FAMILY PROTEIN"/>
    <property type="match status" value="1"/>
</dbReference>
<gene>
    <name evidence="8" type="ORF">CRG98_042684</name>
</gene>
<dbReference type="GO" id="GO:0004519">
    <property type="term" value="F:endonuclease activity"/>
    <property type="evidence" value="ECO:0007669"/>
    <property type="project" value="UniProtKB-KW"/>
</dbReference>
<proteinExistence type="predicted"/>
<dbReference type="EMBL" id="PGOL01004634">
    <property type="protein sequence ID" value="PKI36927.1"/>
    <property type="molecule type" value="Genomic_DNA"/>
</dbReference>
<keyword evidence="9" id="KW-1185">Reference proteome</keyword>
<reference evidence="8 9" key="1">
    <citation type="submission" date="2017-11" db="EMBL/GenBank/DDBJ databases">
        <title>De-novo sequencing of pomegranate (Punica granatum L.) genome.</title>
        <authorList>
            <person name="Akparov Z."/>
            <person name="Amiraslanov A."/>
            <person name="Hajiyeva S."/>
            <person name="Abbasov M."/>
            <person name="Kaur K."/>
            <person name="Hamwieh A."/>
            <person name="Solovyev V."/>
            <person name="Salamov A."/>
            <person name="Braich B."/>
            <person name="Kosarev P."/>
            <person name="Mahmoud A."/>
            <person name="Hajiyev E."/>
            <person name="Babayeva S."/>
            <person name="Izzatullayeva V."/>
            <person name="Mammadov A."/>
            <person name="Mammadov A."/>
            <person name="Sharifova S."/>
            <person name="Ojaghi J."/>
            <person name="Eynullazada K."/>
            <person name="Bayramov B."/>
            <person name="Abdulazimova A."/>
            <person name="Shahmuradov I."/>
        </authorList>
    </citation>
    <scope>NUCLEOTIDE SEQUENCE [LARGE SCALE GENOMIC DNA]</scope>
    <source>
        <strain evidence="9">cv. AG2017</strain>
        <tissue evidence="8">Leaf</tissue>
    </source>
</reference>
<evidence type="ECO:0000256" key="2">
    <source>
        <dbReference type="ARBA" id="ARBA00022695"/>
    </source>
</evidence>
<evidence type="ECO:0000256" key="1">
    <source>
        <dbReference type="ARBA" id="ARBA00022679"/>
    </source>
</evidence>
<evidence type="ECO:0000256" key="6">
    <source>
        <dbReference type="ARBA" id="ARBA00022918"/>
    </source>
</evidence>
<evidence type="ECO:0000259" key="7">
    <source>
        <dbReference type="Pfam" id="PF17917"/>
    </source>
</evidence>
<feature type="domain" description="Reverse transcriptase RNase H-like" evidence="7">
    <location>
        <begin position="207"/>
        <end position="285"/>
    </location>
</feature>
<keyword evidence="5" id="KW-0378">Hydrolase</keyword>
<dbReference type="Proteomes" id="UP000233551">
    <property type="component" value="Unassembled WGS sequence"/>
</dbReference>
<dbReference type="STRING" id="22663.A0A2I0HZ10"/>
<dbReference type="SUPFAM" id="SSF56672">
    <property type="entry name" value="DNA/RNA polymerases"/>
    <property type="match status" value="1"/>
</dbReference>
<sequence length="354" mass="41279">MTMPPFQGRNDPDAFIEWERKVELVFDCHNYSEEKKVKLAAVEFTDYAIVWWDKLSLRQGTRSVEDYHEETEIALIRTNIEEDEEATMASLIIDDGSCVNVASKLLVDKLGLRTLKHPKLYKLQWLNESGEVKEFGDVFPTELPNRLPPIRGIEHQIEFVPGAAIPNRPAYRNNPEETKELQSSKGIQVDEEKVKAIKDWPTPKSVTEEKRPIAYFSEKLSGAALDYSTYDKELYALVRALETWQHYLWSKEFVIHTDHELLKHLKGQNKLNRRHSKWVEFIEMFPYVIQYKQGKENVVADALSRRYVLISTLNAKFLGFEHLKELYMQDSDFGAIYSACENSAFGKFYKHDEF</sequence>
<dbReference type="CDD" id="cd09274">
    <property type="entry name" value="RNase_HI_RT_Ty3"/>
    <property type="match status" value="1"/>
</dbReference>
<name>A0A2I0HZ10_PUNGR</name>
<dbReference type="InterPro" id="IPR043502">
    <property type="entry name" value="DNA/RNA_pol_sf"/>
</dbReference>
<dbReference type="Pfam" id="PF17917">
    <property type="entry name" value="RT_RNaseH"/>
    <property type="match status" value="1"/>
</dbReference>
<evidence type="ECO:0000256" key="4">
    <source>
        <dbReference type="ARBA" id="ARBA00022759"/>
    </source>
</evidence>
<keyword evidence="4" id="KW-0255">Endonuclease</keyword>
<dbReference type="InterPro" id="IPR041373">
    <property type="entry name" value="RT_RNaseH"/>
</dbReference>
<keyword evidence="1" id="KW-0808">Transferase</keyword>
<dbReference type="AlphaFoldDB" id="A0A2I0HZ10"/>
<protein>
    <recommendedName>
        <fullName evidence="7">Reverse transcriptase RNase H-like domain-containing protein</fullName>
    </recommendedName>
</protein>
<keyword evidence="3" id="KW-0540">Nuclease</keyword>
<organism evidence="8 9">
    <name type="scientific">Punica granatum</name>
    <name type="common">Pomegranate</name>
    <dbReference type="NCBI Taxonomy" id="22663"/>
    <lineage>
        <taxon>Eukaryota</taxon>
        <taxon>Viridiplantae</taxon>
        <taxon>Streptophyta</taxon>
        <taxon>Embryophyta</taxon>
        <taxon>Tracheophyta</taxon>
        <taxon>Spermatophyta</taxon>
        <taxon>Magnoliopsida</taxon>
        <taxon>eudicotyledons</taxon>
        <taxon>Gunneridae</taxon>
        <taxon>Pentapetalae</taxon>
        <taxon>rosids</taxon>
        <taxon>malvids</taxon>
        <taxon>Myrtales</taxon>
        <taxon>Lythraceae</taxon>
        <taxon>Punica</taxon>
    </lineage>
</organism>